<comment type="caution">
    <text evidence="2">The sequence shown here is derived from an EMBL/GenBank/DDBJ whole genome shotgun (WGS) entry which is preliminary data.</text>
</comment>
<keyword evidence="1" id="KW-0732">Signal</keyword>
<dbReference type="InterPro" id="IPR011047">
    <property type="entry name" value="Quinoprotein_ADH-like_sf"/>
</dbReference>
<dbReference type="Gene3D" id="2.130.10.10">
    <property type="entry name" value="YVTN repeat-like/Quinoprotein amine dehydrogenase"/>
    <property type="match status" value="1"/>
</dbReference>
<dbReference type="InterPro" id="IPR015943">
    <property type="entry name" value="WD40/YVTN_repeat-like_dom_sf"/>
</dbReference>
<gene>
    <name evidence="2" type="ORF">ABMA28_000943</name>
</gene>
<proteinExistence type="predicted"/>
<feature type="chain" id="PRO_5044797124" evidence="1">
    <location>
        <begin position="21"/>
        <end position="303"/>
    </location>
</feature>
<dbReference type="AlphaFoldDB" id="A0ABD0T6U1"/>
<dbReference type="EMBL" id="JBEDNZ010000010">
    <property type="protein sequence ID" value="KAL0832778.1"/>
    <property type="molecule type" value="Genomic_DNA"/>
</dbReference>
<sequence>MNVIVICFMTIFYILTGSHACPIKKENKDGLEERDIIYTGKHDIVKIYSSLYLLYKQQNRVKDRIVFFAEADTNSDGSKVDKGLYVMIDNSTTKLLDNTNDIAGDGTGKVFFATNDGVYAYNPEEGRAYKYGHLEEKIISLAAENNTGVIYALTDNHIMYKITENGNKSDVDDRVKYAREIFIDWFDNLYYYDDRNIYVVGDKDATKITGLPDNPASIKPIIKPPEEEAIVFLLNDDVLYNVYSNGTTIISQDSASLRSKLHTQIKPTAYSFDLYLVVYFAHDKKIYEINVVAKIIDDIFCNH</sequence>
<feature type="signal peptide" evidence="1">
    <location>
        <begin position="1"/>
        <end position="20"/>
    </location>
</feature>
<organism evidence="2 3">
    <name type="scientific">Loxostege sticticalis</name>
    <name type="common">Beet webworm moth</name>
    <dbReference type="NCBI Taxonomy" id="481309"/>
    <lineage>
        <taxon>Eukaryota</taxon>
        <taxon>Metazoa</taxon>
        <taxon>Ecdysozoa</taxon>
        <taxon>Arthropoda</taxon>
        <taxon>Hexapoda</taxon>
        <taxon>Insecta</taxon>
        <taxon>Pterygota</taxon>
        <taxon>Neoptera</taxon>
        <taxon>Endopterygota</taxon>
        <taxon>Lepidoptera</taxon>
        <taxon>Glossata</taxon>
        <taxon>Ditrysia</taxon>
        <taxon>Pyraloidea</taxon>
        <taxon>Crambidae</taxon>
        <taxon>Pyraustinae</taxon>
        <taxon>Loxostege</taxon>
    </lineage>
</organism>
<evidence type="ECO:0000256" key="1">
    <source>
        <dbReference type="SAM" id="SignalP"/>
    </source>
</evidence>
<protein>
    <submittedName>
        <fullName evidence="2">Uncharacterized protein</fullName>
    </submittedName>
</protein>
<dbReference type="SUPFAM" id="SSF50998">
    <property type="entry name" value="Quinoprotein alcohol dehydrogenase-like"/>
    <property type="match status" value="1"/>
</dbReference>
<dbReference type="Proteomes" id="UP001549921">
    <property type="component" value="Unassembled WGS sequence"/>
</dbReference>
<accession>A0ABD0T6U1</accession>
<evidence type="ECO:0000313" key="2">
    <source>
        <dbReference type="EMBL" id="KAL0832778.1"/>
    </source>
</evidence>
<reference evidence="2 3" key="1">
    <citation type="submission" date="2024-06" db="EMBL/GenBank/DDBJ databases">
        <title>A chromosome-level genome assembly of beet webworm, Loxostege sticticalis.</title>
        <authorList>
            <person name="Zhang Y."/>
        </authorList>
    </citation>
    <scope>NUCLEOTIDE SEQUENCE [LARGE SCALE GENOMIC DNA]</scope>
    <source>
        <strain evidence="2">AQ028</strain>
        <tissue evidence="2">Male pupae</tissue>
    </source>
</reference>
<name>A0ABD0T6U1_LOXSC</name>
<evidence type="ECO:0000313" key="3">
    <source>
        <dbReference type="Proteomes" id="UP001549921"/>
    </source>
</evidence>